<gene>
    <name evidence="1" type="ORF">ICJ83_14565</name>
</gene>
<accession>A0A8J6UHT9</accession>
<dbReference type="AlphaFoldDB" id="A0A8J6UHT9"/>
<dbReference type="Proteomes" id="UP000600588">
    <property type="component" value="Unassembled WGS sequence"/>
</dbReference>
<comment type="caution">
    <text evidence="1">The sequence shown here is derived from an EMBL/GenBank/DDBJ whole genome shotgun (WGS) entry which is preliminary data.</text>
</comment>
<proteinExistence type="predicted"/>
<organism evidence="1 2">
    <name type="scientific">Aestuariibaculum sediminum</name>
    <dbReference type="NCBI Taxonomy" id="2770637"/>
    <lineage>
        <taxon>Bacteria</taxon>
        <taxon>Pseudomonadati</taxon>
        <taxon>Bacteroidota</taxon>
        <taxon>Flavobacteriia</taxon>
        <taxon>Flavobacteriales</taxon>
        <taxon>Flavobacteriaceae</taxon>
    </lineage>
</organism>
<evidence type="ECO:0000313" key="1">
    <source>
        <dbReference type="EMBL" id="MBD0833356.1"/>
    </source>
</evidence>
<keyword evidence="2" id="KW-1185">Reference proteome</keyword>
<dbReference type="RefSeq" id="WP_188231135.1">
    <property type="nucleotide sequence ID" value="NZ_JACVXB010000007.1"/>
</dbReference>
<evidence type="ECO:0000313" key="2">
    <source>
        <dbReference type="Proteomes" id="UP000600588"/>
    </source>
</evidence>
<reference evidence="1 2" key="1">
    <citation type="submission" date="2020-09" db="EMBL/GenBank/DDBJ databases">
        <title>TT11 complete genome.</title>
        <authorList>
            <person name="Wu Z."/>
        </authorList>
    </citation>
    <scope>NUCLEOTIDE SEQUENCE [LARGE SCALE GENOMIC DNA]</scope>
    <source>
        <strain evidence="1 2">TT11</strain>
    </source>
</reference>
<dbReference type="EMBL" id="JACVXB010000007">
    <property type="protein sequence ID" value="MBD0833356.1"/>
    <property type="molecule type" value="Genomic_DNA"/>
</dbReference>
<sequence>MRHSSTPKEILYSILSIWPQVSKEFGNKEKYKPLISFLSAKDYYNDYDIPYPKMKEIESVTGLKSYQLRKQLTEIYDKLFAFDEGFEFEFNKTTMLVHVEYNKNFGAFNCKPLKYLPRIGENISLRFLKAKIGIDFFYVQDIKHSFEENRHIIDLYLKGGIFNSYWYYRKHKAEELNEINLRDIYDLYDFQIKEKLGF</sequence>
<protein>
    <submittedName>
        <fullName evidence="1">Uncharacterized protein</fullName>
    </submittedName>
</protein>
<name>A0A8J6UHT9_9FLAO</name>